<dbReference type="Proteomes" id="UP000252884">
    <property type="component" value="Unassembled WGS sequence"/>
</dbReference>
<sequence>MSAAAGGRGLIVFSHANSFPASTYRVLFAELRARGFRLAAVEKYGHDPAYPVSNNWPHLVQQLVDFATQQTEARSEKAWLVGHSLGGFLSVMAAARAPQLARGVLLIDSPLIGGWRATTLGLAKRTPLVGSVSPGRISRARRNAWPDAAAALEHFRHKKAFAKWAPEVLADYIAHGTHDAQHEGQARRVLSFDRDVETAIYNTLPDHLDRLLRRHPLKCPVAFLGGRQSAEMRQVGMAMTARIVGADGKGDPGRVMMLDGSHLFPMERPLATAAAIEASLANMGA</sequence>
<evidence type="ECO:0000313" key="3">
    <source>
        <dbReference type="Proteomes" id="UP000252884"/>
    </source>
</evidence>
<proteinExistence type="predicted"/>
<reference evidence="2 3" key="1">
    <citation type="submission" date="2018-07" db="EMBL/GenBank/DDBJ databases">
        <title>Genomic Encyclopedia of Type Strains, Phase IV (KMG-IV): sequencing the most valuable type-strain genomes for metagenomic binning, comparative biology and taxonomic classification.</title>
        <authorList>
            <person name="Goeker M."/>
        </authorList>
    </citation>
    <scope>NUCLEOTIDE SEQUENCE [LARGE SCALE GENOMIC DNA]</scope>
    <source>
        <strain evidence="2 3">DSM 21634</strain>
    </source>
</reference>
<dbReference type="Pfam" id="PF12697">
    <property type="entry name" value="Abhydrolase_6"/>
    <property type="match status" value="1"/>
</dbReference>
<gene>
    <name evidence="2" type="ORF">DES41_101304</name>
</gene>
<organism evidence="2 3">
    <name type="scientific">Pseudorhodoferax soli</name>
    <dbReference type="NCBI Taxonomy" id="545864"/>
    <lineage>
        <taxon>Bacteria</taxon>
        <taxon>Pseudomonadati</taxon>
        <taxon>Pseudomonadota</taxon>
        <taxon>Betaproteobacteria</taxon>
        <taxon>Burkholderiales</taxon>
        <taxon>Comamonadaceae</taxon>
    </lineage>
</organism>
<dbReference type="InterPro" id="IPR000073">
    <property type="entry name" value="AB_hydrolase_1"/>
</dbReference>
<dbReference type="AlphaFoldDB" id="A0A368Y7P4"/>
<name>A0A368Y7P4_9BURK</name>
<comment type="caution">
    <text evidence="2">The sequence shown here is derived from an EMBL/GenBank/DDBJ whole genome shotgun (WGS) entry which is preliminary data.</text>
</comment>
<dbReference type="RefSeq" id="WP_245965538.1">
    <property type="nucleotide sequence ID" value="NZ_QPJK01000001.1"/>
</dbReference>
<evidence type="ECO:0000259" key="1">
    <source>
        <dbReference type="Pfam" id="PF12697"/>
    </source>
</evidence>
<feature type="domain" description="AB hydrolase-1" evidence="1">
    <location>
        <begin position="11"/>
        <end position="275"/>
    </location>
</feature>
<dbReference type="EMBL" id="QPJK01000001">
    <property type="protein sequence ID" value="RCW75709.1"/>
    <property type="molecule type" value="Genomic_DNA"/>
</dbReference>
<accession>A0A368Y7P4</accession>
<protein>
    <submittedName>
        <fullName evidence="2">Pimeloyl-ACP methyl ester carboxylesterase</fullName>
    </submittedName>
</protein>
<dbReference type="SUPFAM" id="SSF53474">
    <property type="entry name" value="alpha/beta-Hydrolases"/>
    <property type="match status" value="1"/>
</dbReference>
<dbReference type="Gene3D" id="3.40.50.1820">
    <property type="entry name" value="alpha/beta hydrolase"/>
    <property type="match status" value="1"/>
</dbReference>
<keyword evidence="3" id="KW-1185">Reference proteome</keyword>
<dbReference type="InterPro" id="IPR029058">
    <property type="entry name" value="AB_hydrolase_fold"/>
</dbReference>
<evidence type="ECO:0000313" key="2">
    <source>
        <dbReference type="EMBL" id="RCW75709.1"/>
    </source>
</evidence>